<evidence type="ECO:0000313" key="4">
    <source>
        <dbReference type="Proteomes" id="UP000002791"/>
    </source>
</evidence>
<accession>H5XD81</accession>
<name>H5XD81_9PSEU</name>
<reference evidence="3 4" key="1">
    <citation type="submission" date="2011-11" db="EMBL/GenBank/DDBJ databases">
        <title>The Noncontiguous Finished sequence of Saccharomonospora cyanea NA-134.</title>
        <authorList>
            <consortium name="US DOE Joint Genome Institute"/>
            <person name="Lucas S."/>
            <person name="Han J."/>
            <person name="Lapidus A."/>
            <person name="Cheng J.-F."/>
            <person name="Goodwin L."/>
            <person name="Pitluck S."/>
            <person name="Peters L."/>
            <person name="Ovchinnikova G."/>
            <person name="Lu M."/>
            <person name="Detter J.C."/>
            <person name="Han C."/>
            <person name="Tapia R."/>
            <person name="Land M."/>
            <person name="Hauser L."/>
            <person name="Kyrpides N."/>
            <person name="Ivanova N."/>
            <person name="Pagani I."/>
            <person name="Brambilla E.-M."/>
            <person name="Klenk H.-P."/>
            <person name="Woyke T."/>
        </authorList>
    </citation>
    <scope>NUCLEOTIDE SEQUENCE [LARGE SCALE GENOMIC DNA]</scope>
    <source>
        <strain evidence="3 4">NA-134</strain>
    </source>
</reference>
<feature type="compositionally biased region" description="Basic and acidic residues" evidence="1">
    <location>
        <begin position="201"/>
        <end position="228"/>
    </location>
</feature>
<dbReference type="Proteomes" id="UP000002791">
    <property type="component" value="Chromosome"/>
</dbReference>
<dbReference type="HOGENOM" id="CLU_1214093_0_0_11"/>
<feature type="region of interest" description="Disordered" evidence="1">
    <location>
        <begin position="69"/>
        <end position="228"/>
    </location>
</feature>
<dbReference type="RefSeq" id="WP_005452797.1">
    <property type="nucleotide sequence ID" value="NZ_CM001440.1"/>
</dbReference>
<evidence type="ECO:0000256" key="2">
    <source>
        <dbReference type="SAM" id="Phobius"/>
    </source>
</evidence>
<feature type="transmembrane region" description="Helical" evidence="2">
    <location>
        <begin position="49"/>
        <end position="66"/>
    </location>
</feature>
<protein>
    <submittedName>
        <fullName evidence="3">Uncharacterized protein</fullName>
    </submittedName>
</protein>
<organism evidence="3 4">
    <name type="scientific">Saccharomonospora cyanea NA-134</name>
    <dbReference type="NCBI Taxonomy" id="882082"/>
    <lineage>
        <taxon>Bacteria</taxon>
        <taxon>Bacillati</taxon>
        <taxon>Actinomycetota</taxon>
        <taxon>Actinomycetes</taxon>
        <taxon>Pseudonocardiales</taxon>
        <taxon>Pseudonocardiaceae</taxon>
        <taxon>Saccharomonospora</taxon>
    </lineage>
</organism>
<proteinExistence type="predicted"/>
<dbReference type="OrthoDB" id="3557370at2"/>
<keyword evidence="4" id="KW-1185">Reference proteome</keyword>
<evidence type="ECO:0000313" key="3">
    <source>
        <dbReference type="EMBL" id="EHR59161.1"/>
    </source>
</evidence>
<keyword evidence="2" id="KW-0472">Membrane</keyword>
<evidence type="ECO:0000256" key="1">
    <source>
        <dbReference type="SAM" id="MobiDB-lite"/>
    </source>
</evidence>
<dbReference type="EMBL" id="CM001440">
    <property type="protein sequence ID" value="EHR59161.1"/>
    <property type="molecule type" value="Genomic_DNA"/>
</dbReference>
<feature type="compositionally biased region" description="Low complexity" evidence="1">
    <location>
        <begin position="125"/>
        <end position="134"/>
    </location>
</feature>
<keyword evidence="2" id="KW-0812">Transmembrane</keyword>
<dbReference type="AlphaFoldDB" id="H5XD81"/>
<keyword evidence="2" id="KW-1133">Transmembrane helix</keyword>
<gene>
    <name evidence="3" type="ORF">SaccyDRAFT_0222</name>
</gene>
<feature type="compositionally biased region" description="Basic and acidic residues" evidence="1">
    <location>
        <begin position="150"/>
        <end position="167"/>
    </location>
</feature>
<sequence>MAPDVLRRTPHEAGMLDRTGIISSSAPCVPDAFDVPPDAYRHRGLRAQFGALVAVVLMAAVLVTGVRERHDSPTEIARTTTGGSQVVEGVPVASSLRSSPPVLLDGEPDATERTTSSPVPEDTTSRTSPMPSSSVEPTLRKVVPSVVPADPDRRRDSADSWRDDRGELPVPIDVPRDEPGGPSLDALPMSTVFTPPSPADEALRARSDEQRRSDAPSVRPTRDRPHTE</sequence>
<dbReference type="STRING" id="882082.SaccyDRAFT_0222"/>